<dbReference type="InterPro" id="IPR019546">
    <property type="entry name" value="TAT_signal_bac_arc"/>
</dbReference>
<accession>A0A5C5YRI7</accession>
<keyword evidence="4" id="KW-1185">Reference proteome</keyword>
<evidence type="ECO:0000313" key="3">
    <source>
        <dbReference type="EMBL" id="TWT77574.1"/>
    </source>
</evidence>
<name>A0A5C5YRI7_9BACT</name>
<evidence type="ECO:0000259" key="1">
    <source>
        <dbReference type="Pfam" id="PF01408"/>
    </source>
</evidence>
<evidence type="ECO:0000259" key="2">
    <source>
        <dbReference type="Pfam" id="PF19051"/>
    </source>
</evidence>
<dbReference type="GO" id="GO:0047061">
    <property type="term" value="F:glucose-fructose oxidoreductase activity"/>
    <property type="evidence" value="ECO:0007669"/>
    <property type="project" value="UniProtKB-EC"/>
</dbReference>
<dbReference type="Gene3D" id="3.40.50.720">
    <property type="entry name" value="NAD(P)-binding Rossmann-like Domain"/>
    <property type="match status" value="1"/>
</dbReference>
<dbReference type="NCBIfam" id="TIGR01409">
    <property type="entry name" value="TAT_signal_seq"/>
    <property type="match status" value="1"/>
</dbReference>
<reference evidence="3 4" key="1">
    <citation type="submission" date="2019-02" db="EMBL/GenBank/DDBJ databases">
        <title>Deep-cultivation of Planctomycetes and their phenomic and genomic characterization uncovers novel biology.</title>
        <authorList>
            <person name="Wiegand S."/>
            <person name="Jogler M."/>
            <person name="Boedeker C."/>
            <person name="Pinto D."/>
            <person name="Vollmers J."/>
            <person name="Rivas-Marin E."/>
            <person name="Kohn T."/>
            <person name="Peeters S.H."/>
            <person name="Heuer A."/>
            <person name="Rast P."/>
            <person name="Oberbeckmann S."/>
            <person name="Bunk B."/>
            <person name="Jeske O."/>
            <person name="Meyerdierks A."/>
            <person name="Storesund J.E."/>
            <person name="Kallscheuer N."/>
            <person name="Luecker S."/>
            <person name="Lage O.M."/>
            <person name="Pohl T."/>
            <person name="Merkel B.J."/>
            <person name="Hornburger P."/>
            <person name="Mueller R.-W."/>
            <person name="Bruemmer F."/>
            <person name="Labrenz M."/>
            <person name="Spormann A.M."/>
            <person name="Op Den Camp H."/>
            <person name="Overmann J."/>
            <person name="Amann R."/>
            <person name="Jetten M.S.M."/>
            <person name="Mascher T."/>
            <person name="Medema M.H."/>
            <person name="Devos D.P."/>
            <person name="Kaster A.-K."/>
            <person name="Ovreas L."/>
            <person name="Rohde M."/>
            <person name="Galperin M.Y."/>
            <person name="Jogler C."/>
        </authorList>
    </citation>
    <scope>NUCLEOTIDE SEQUENCE [LARGE SCALE GENOMIC DNA]</scope>
    <source>
        <strain evidence="3 4">Pla123a</strain>
    </source>
</reference>
<dbReference type="Proteomes" id="UP000318478">
    <property type="component" value="Unassembled WGS sequence"/>
</dbReference>
<dbReference type="PANTHER" id="PTHR43818">
    <property type="entry name" value="BCDNA.GH03377"/>
    <property type="match status" value="1"/>
</dbReference>
<dbReference type="Gene3D" id="3.30.360.10">
    <property type="entry name" value="Dihydrodipicolinate Reductase, domain 2"/>
    <property type="match status" value="1"/>
</dbReference>
<keyword evidence="3" id="KW-0560">Oxidoreductase</keyword>
<dbReference type="PANTHER" id="PTHR43818:SF5">
    <property type="entry name" value="OXIDOREDUCTASE FAMILY PROTEIN"/>
    <property type="match status" value="1"/>
</dbReference>
<dbReference type="EMBL" id="SJPO01000004">
    <property type="protein sequence ID" value="TWT77574.1"/>
    <property type="molecule type" value="Genomic_DNA"/>
</dbReference>
<organism evidence="3 4">
    <name type="scientific">Posidoniimonas polymericola</name>
    <dbReference type="NCBI Taxonomy" id="2528002"/>
    <lineage>
        <taxon>Bacteria</taxon>
        <taxon>Pseudomonadati</taxon>
        <taxon>Planctomycetota</taxon>
        <taxon>Planctomycetia</taxon>
        <taxon>Pirellulales</taxon>
        <taxon>Lacipirellulaceae</taxon>
        <taxon>Posidoniimonas</taxon>
    </lineage>
</organism>
<dbReference type="Pfam" id="PF19051">
    <property type="entry name" value="GFO_IDH_MocA_C2"/>
    <property type="match status" value="1"/>
</dbReference>
<dbReference type="OrthoDB" id="9788246at2"/>
<dbReference type="SUPFAM" id="SSF55347">
    <property type="entry name" value="Glyceraldehyde-3-phosphate dehydrogenase-like, C-terminal domain"/>
    <property type="match status" value="1"/>
</dbReference>
<dbReference type="Pfam" id="PF01408">
    <property type="entry name" value="GFO_IDH_MocA"/>
    <property type="match status" value="1"/>
</dbReference>
<dbReference type="SUPFAM" id="SSF51735">
    <property type="entry name" value="NAD(P)-binding Rossmann-fold domains"/>
    <property type="match status" value="1"/>
</dbReference>
<dbReference type="InterPro" id="IPR036291">
    <property type="entry name" value="NAD(P)-bd_dom_sf"/>
</dbReference>
<feature type="domain" description="Gfo/Idh/MocA-like oxidoreductase N-terminal" evidence="1">
    <location>
        <begin position="48"/>
        <end position="189"/>
    </location>
</feature>
<dbReference type="InterPro" id="IPR000683">
    <property type="entry name" value="Gfo/Idh/MocA-like_OxRdtase_N"/>
</dbReference>
<dbReference type="EC" id="1.1.99.28" evidence="3"/>
<gene>
    <name evidence="3" type="primary">gfo_1</name>
    <name evidence="3" type="ORF">Pla123a_22360</name>
</gene>
<dbReference type="InterPro" id="IPR043906">
    <property type="entry name" value="Gfo/Idh/MocA_OxRdtase_bact_C"/>
</dbReference>
<feature type="domain" description="Gfo/Idh/MocA-like oxidoreductase bacterial type C-terminal" evidence="2">
    <location>
        <begin position="234"/>
        <end position="467"/>
    </location>
</feature>
<sequence length="469" mass="51600">MPASSEVPLLPTNRRGFLKAAGAAVVAAGSPYVAPSSVFGKAAPSNRINVGVIGLGTRGIPDMKVFMNNEDVQIRAICDVNTASDGYRDEVTVMGREPALQMANEYYGAKRKTGAYEGVVATSDFREVLSRDDIDAVAIVVPDHWHAPMTILAANAGKDIFCQKPLTLTLGEGRDMINAVRSNQRILQTASQYRSHCRARHACELVRNGRIGELKSMRVRIGYNNKVGPGPGWEPMPVPDGFLYDRWLGPAPAAPYHEKRCIYKFRFNTDYSGGQATNLGAHAIDLAQWGNDSSLTGPVEVEGIGAKWPPEGSLFNTALESSFRARYANGVELLCESSPEDMGVRFEGTEGWIEFVLNGGVFRSSSQTLQTAVLSADEVRLPVSNPARSFQEPGDFYADHVRNFLDCVRTREEPLEPVEVGHRTASVCHLWNIAIQRLGKKLAWDPDQEAFTNDEQANRMRTRPARDWT</sequence>
<dbReference type="PROSITE" id="PS51318">
    <property type="entry name" value="TAT"/>
    <property type="match status" value="1"/>
</dbReference>
<dbReference type="GO" id="GO:0000166">
    <property type="term" value="F:nucleotide binding"/>
    <property type="evidence" value="ECO:0007669"/>
    <property type="project" value="InterPro"/>
</dbReference>
<dbReference type="AlphaFoldDB" id="A0A5C5YRI7"/>
<protein>
    <submittedName>
        <fullName evidence="3">Glucose--fructose oxidoreductase</fullName>
        <ecNumber evidence="3">1.1.99.28</ecNumber>
    </submittedName>
</protein>
<dbReference type="InterPro" id="IPR006311">
    <property type="entry name" value="TAT_signal"/>
</dbReference>
<comment type="caution">
    <text evidence="3">The sequence shown here is derived from an EMBL/GenBank/DDBJ whole genome shotgun (WGS) entry which is preliminary data.</text>
</comment>
<dbReference type="InterPro" id="IPR050463">
    <property type="entry name" value="Gfo/Idh/MocA_oxidrdct_glycsds"/>
</dbReference>
<evidence type="ECO:0000313" key="4">
    <source>
        <dbReference type="Proteomes" id="UP000318478"/>
    </source>
</evidence>
<proteinExistence type="predicted"/>